<dbReference type="InterPro" id="IPR000297">
    <property type="entry name" value="PPIase_PpiC"/>
</dbReference>
<feature type="signal peptide" evidence="2">
    <location>
        <begin position="1"/>
        <end position="27"/>
    </location>
</feature>
<feature type="region of interest" description="Disordered" evidence="1">
    <location>
        <begin position="296"/>
        <end position="342"/>
    </location>
</feature>
<dbReference type="RefSeq" id="WP_028310699.1">
    <property type="nucleotide sequence ID" value="NZ_AXWS01000007.1"/>
</dbReference>
<evidence type="ECO:0000256" key="1">
    <source>
        <dbReference type="SAM" id="MobiDB-lite"/>
    </source>
</evidence>
<feature type="domain" description="PpiC" evidence="3">
    <location>
        <begin position="132"/>
        <end position="251"/>
    </location>
</feature>
<evidence type="ECO:0000256" key="2">
    <source>
        <dbReference type="SAM" id="SignalP"/>
    </source>
</evidence>
<organism evidence="4 5">
    <name type="scientific">Derxia gummosa DSM 723</name>
    <dbReference type="NCBI Taxonomy" id="1121388"/>
    <lineage>
        <taxon>Bacteria</taxon>
        <taxon>Pseudomonadati</taxon>
        <taxon>Pseudomonadota</taxon>
        <taxon>Betaproteobacteria</taxon>
        <taxon>Burkholderiales</taxon>
        <taxon>Alcaligenaceae</taxon>
        <taxon>Derxia</taxon>
    </lineage>
</organism>
<keyword evidence="5" id="KW-0413">Isomerase</keyword>
<evidence type="ECO:0000313" key="4">
    <source>
        <dbReference type="Proteomes" id="UP000675920"/>
    </source>
</evidence>
<keyword evidence="2" id="KW-0732">Signal</keyword>
<reference evidence="5" key="1">
    <citation type="submission" date="2025-08" db="UniProtKB">
        <authorList>
            <consortium name="RefSeq"/>
        </authorList>
    </citation>
    <scope>IDENTIFICATION</scope>
</reference>
<name>A0A8B6X2Y4_9BURK</name>
<dbReference type="Proteomes" id="UP000675920">
    <property type="component" value="Unplaced"/>
</dbReference>
<proteinExistence type="predicted"/>
<feature type="compositionally biased region" description="Low complexity" evidence="1">
    <location>
        <begin position="296"/>
        <end position="322"/>
    </location>
</feature>
<dbReference type="InterPro" id="IPR027304">
    <property type="entry name" value="Trigger_fact/SurA_dom_sf"/>
</dbReference>
<dbReference type="InterPro" id="IPR014274">
    <property type="entry name" value="PPIase_EpsD"/>
</dbReference>
<dbReference type="EC" id="5.2.1.8" evidence="5"/>
<sequence>MTSLPLRKPLSALVHLALGAGLAVTLAACGDDDKKGGDTQSVAKVGSTELTVHQINFALQQRGNIPADQIERASRDTLERLIDQELAAQAAQKDGLDRDQQVIQAIDAARRDILARAYAQKVEREAQGQAAPTADAVQKFYDDNPLLFSDRHYYSVEQVVLDGKDAARHADELLATRRTPQAFADALIAEGGHPVVQKASYPAEALPLEQLRHMSELVGGKPVVQPRPGGAAVLFVLGSTPAPVSLDQARPSIERYLVGERSRRALADGAKALRAATPVTYLGKFAAPAAVPAAETPAADGGMAGAPAAAAAPTGASPAGTTDDGSPSASNPAFRKGLDGLK</sequence>
<dbReference type="PROSITE" id="PS51257">
    <property type="entry name" value="PROKAR_LIPOPROTEIN"/>
    <property type="match status" value="1"/>
</dbReference>
<dbReference type="AlphaFoldDB" id="A0A8B6X2Y4"/>
<protein>
    <submittedName>
        <fullName evidence="5">EpsD family peptidyl-prolyl cis-trans isomerase</fullName>
        <ecNumber evidence="5">5.2.1.8</ecNumber>
    </submittedName>
</protein>
<dbReference type="Pfam" id="PF13624">
    <property type="entry name" value="SurA_N_3"/>
    <property type="match status" value="1"/>
</dbReference>
<dbReference type="SUPFAM" id="SSF109998">
    <property type="entry name" value="Triger factor/SurA peptide-binding domain-like"/>
    <property type="match status" value="1"/>
</dbReference>
<keyword evidence="4" id="KW-1185">Reference proteome</keyword>
<evidence type="ECO:0000313" key="5">
    <source>
        <dbReference type="RefSeq" id="WP_028310699.1"/>
    </source>
</evidence>
<dbReference type="NCBIfam" id="TIGR02925">
    <property type="entry name" value="cis_trans_EpsD"/>
    <property type="match status" value="1"/>
</dbReference>
<dbReference type="GO" id="GO:0003755">
    <property type="term" value="F:peptidyl-prolyl cis-trans isomerase activity"/>
    <property type="evidence" value="ECO:0007669"/>
    <property type="project" value="UniProtKB-EC"/>
</dbReference>
<dbReference type="Gene3D" id="1.10.8.1040">
    <property type="match status" value="1"/>
</dbReference>
<evidence type="ECO:0000259" key="3">
    <source>
        <dbReference type="Pfam" id="PF13145"/>
    </source>
</evidence>
<feature type="chain" id="PRO_5034184648" evidence="2">
    <location>
        <begin position="28"/>
        <end position="342"/>
    </location>
</feature>
<accession>A0A8B6X2Y4</accession>
<dbReference type="Pfam" id="PF13145">
    <property type="entry name" value="Rotamase_2"/>
    <property type="match status" value="1"/>
</dbReference>